<reference evidence="1" key="1">
    <citation type="submission" date="2020-10" db="EMBL/GenBank/DDBJ databases">
        <title>High-Quality Genome Resource of Clonostachys rosea strain S41 by Oxford Nanopore Long-Read Sequencing.</title>
        <authorList>
            <person name="Wang H."/>
        </authorList>
    </citation>
    <scope>NUCLEOTIDE SEQUENCE</scope>
    <source>
        <strain evidence="1">S41</strain>
    </source>
</reference>
<evidence type="ECO:0000313" key="1">
    <source>
        <dbReference type="EMBL" id="KAF9743303.1"/>
    </source>
</evidence>
<dbReference type="EMBL" id="JADCTT010000017">
    <property type="protein sequence ID" value="KAF9743303.1"/>
    <property type="molecule type" value="Genomic_DNA"/>
</dbReference>
<protein>
    <submittedName>
        <fullName evidence="1">Uncharacterized protein</fullName>
    </submittedName>
</protein>
<sequence>MADQSVILPVWSCVGEVRAWAGLVSSRVGSEAFSNIPLPMTSIIPLPKASLLRRH</sequence>
<dbReference type="AlphaFoldDB" id="A0A8H7K4M2"/>
<proteinExistence type="predicted"/>
<name>A0A8H7K4M2_BIOOC</name>
<dbReference type="Proteomes" id="UP000616885">
    <property type="component" value="Unassembled WGS sequence"/>
</dbReference>
<gene>
    <name evidence="1" type="ORF">IM811_006394</name>
</gene>
<accession>A0A8H7K4M2</accession>
<comment type="caution">
    <text evidence="1">The sequence shown here is derived from an EMBL/GenBank/DDBJ whole genome shotgun (WGS) entry which is preliminary data.</text>
</comment>
<evidence type="ECO:0000313" key="2">
    <source>
        <dbReference type="Proteomes" id="UP000616885"/>
    </source>
</evidence>
<organism evidence="1 2">
    <name type="scientific">Bionectria ochroleuca</name>
    <name type="common">Gliocladium roseum</name>
    <dbReference type="NCBI Taxonomy" id="29856"/>
    <lineage>
        <taxon>Eukaryota</taxon>
        <taxon>Fungi</taxon>
        <taxon>Dikarya</taxon>
        <taxon>Ascomycota</taxon>
        <taxon>Pezizomycotina</taxon>
        <taxon>Sordariomycetes</taxon>
        <taxon>Hypocreomycetidae</taxon>
        <taxon>Hypocreales</taxon>
        <taxon>Bionectriaceae</taxon>
        <taxon>Clonostachys</taxon>
    </lineage>
</organism>